<dbReference type="PROSITE" id="PS50112">
    <property type="entry name" value="PAS"/>
    <property type="match status" value="1"/>
</dbReference>
<dbReference type="EMBL" id="QLMJ01000002">
    <property type="protein sequence ID" value="RAK42673.1"/>
    <property type="molecule type" value="Genomic_DNA"/>
</dbReference>
<evidence type="ECO:0000256" key="11">
    <source>
        <dbReference type="ARBA" id="ARBA00022989"/>
    </source>
</evidence>
<comment type="subcellular location">
    <subcellularLocation>
        <location evidence="3">Cell membrane</location>
    </subcellularLocation>
    <subcellularLocation>
        <location evidence="2">Membrane</location>
        <topology evidence="2">Multi-pass membrane protein</topology>
    </subcellularLocation>
</comment>
<evidence type="ECO:0000256" key="5">
    <source>
        <dbReference type="ARBA" id="ARBA00022553"/>
    </source>
</evidence>
<feature type="domain" description="PAS" evidence="17">
    <location>
        <begin position="349"/>
        <end position="386"/>
    </location>
</feature>
<dbReference type="PROSITE" id="PS50839">
    <property type="entry name" value="CHASE"/>
    <property type="match status" value="1"/>
</dbReference>
<feature type="domain" description="Histidine kinase" evidence="16">
    <location>
        <begin position="484"/>
        <end position="694"/>
    </location>
</feature>
<dbReference type="GO" id="GO:0005524">
    <property type="term" value="F:ATP binding"/>
    <property type="evidence" value="ECO:0007669"/>
    <property type="project" value="UniProtKB-KW"/>
</dbReference>
<evidence type="ECO:0000259" key="17">
    <source>
        <dbReference type="PROSITE" id="PS50112"/>
    </source>
</evidence>
<dbReference type="EC" id="2.7.13.3" evidence="4"/>
<dbReference type="InterPro" id="IPR006189">
    <property type="entry name" value="CHASE_dom"/>
</dbReference>
<organism evidence="20 21">
    <name type="scientific">Actinoplanes lutulentus</name>
    <dbReference type="NCBI Taxonomy" id="1287878"/>
    <lineage>
        <taxon>Bacteria</taxon>
        <taxon>Bacillati</taxon>
        <taxon>Actinomycetota</taxon>
        <taxon>Actinomycetes</taxon>
        <taxon>Micromonosporales</taxon>
        <taxon>Micromonosporaceae</taxon>
        <taxon>Actinoplanes</taxon>
    </lineage>
</organism>
<evidence type="ECO:0000256" key="8">
    <source>
        <dbReference type="ARBA" id="ARBA00022741"/>
    </source>
</evidence>
<keyword evidence="7" id="KW-0812">Transmembrane</keyword>
<dbReference type="GO" id="GO:0030295">
    <property type="term" value="F:protein kinase activator activity"/>
    <property type="evidence" value="ECO:0007669"/>
    <property type="project" value="TreeGrafter"/>
</dbReference>
<dbReference type="GO" id="GO:0000155">
    <property type="term" value="F:phosphorelay sensor kinase activity"/>
    <property type="evidence" value="ECO:0007669"/>
    <property type="project" value="InterPro"/>
</dbReference>
<evidence type="ECO:0000256" key="2">
    <source>
        <dbReference type="ARBA" id="ARBA00004141"/>
    </source>
</evidence>
<proteinExistence type="predicted"/>
<dbReference type="InterPro" id="IPR036890">
    <property type="entry name" value="HATPase_C_sf"/>
</dbReference>
<evidence type="ECO:0000256" key="10">
    <source>
        <dbReference type="ARBA" id="ARBA00022840"/>
    </source>
</evidence>
<dbReference type="Gene3D" id="1.10.287.130">
    <property type="match status" value="1"/>
</dbReference>
<dbReference type="SUPFAM" id="SSF55785">
    <property type="entry name" value="PYP-like sensor domain (PAS domain)"/>
    <property type="match status" value="1"/>
</dbReference>
<evidence type="ECO:0000256" key="15">
    <source>
        <dbReference type="SAM" id="MobiDB-lite"/>
    </source>
</evidence>
<dbReference type="Pfam" id="PF02518">
    <property type="entry name" value="HATPase_c"/>
    <property type="match status" value="1"/>
</dbReference>
<dbReference type="InterPro" id="IPR000700">
    <property type="entry name" value="PAS-assoc_C"/>
</dbReference>
<sequence>MVGRRIGGGLLAAGVLLTGLLVTVLVAAGLQAAQQDKAERVMDQRHAMALAAVETEIGRYRSLLEATAAGVAAQTVLTWEDFDVGTEPLDDAKLIGAAALAYVVPAADNQVAEVQRFWRGRGAEGLTLAPKGSGPEHYFPIFTRPLADGESSTGGMDLTSAPELKNALDESRRIHATAVSDTYILLRDRDNPASSQQQSFVFVAPLWSRANTPVFKGWVVLGLRGRTFLSGVLDTISQGQLFGSLEATDSDGTTVTIADWSVQGEPDLTRHSSFEVGDRSWVLTTQADSARLPGAGGHLPELVLGGGVVLTSLLAWLVWALATGRARARDQVLIATGELREAEAESRRQAGLLGAVLNSISDGVSVVDETGRVLMENPAGKRLMGIPDSNDTPGEWQQHYGVFRTDGSTPLPVEEMPLIRALHGESCDGVEIVIRNPQRPDGVLLSVDGRPLDPSAGQRGAVAVFRDITELRRYESDLQVFAGVVAHDLKAPLAIARGHAELALDDVPADSPARASLVRIVATTDRMDAMVETLLAYTTARNAPLKLRAVDLAPLVREVIEERLTHQEAAWSAGPLPLVTADPGMVRHVVDNLVGNAVKYVRPGVPPRIDVTGCLTADGWARIEVADGGIGIPDSDKPRVFESFHRTEEAAGYAGTGLGLAICRRIVERHGGEIGVADNPGGGSRFFFTLPAAPSSSPLEIAVPDTSPESPDDEAVRAALERALAERAAIMEAAHLPGLGVQPPVEEQPLRAPRQERQRQD</sequence>
<dbReference type="GO" id="GO:0005886">
    <property type="term" value="C:plasma membrane"/>
    <property type="evidence" value="ECO:0007669"/>
    <property type="project" value="UniProtKB-SubCell"/>
</dbReference>
<dbReference type="Gene3D" id="3.30.450.20">
    <property type="entry name" value="PAS domain"/>
    <property type="match status" value="1"/>
</dbReference>
<dbReference type="PROSITE" id="PS50113">
    <property type="entry name" value="PAC"/>
    <property type="match status" value="1"/>
</dbReference>
<dbReference type="SUPFAM" id="SSF55874">
    <property type="entry name" value="ATPase domain of HSP90 chaperone/DNA topoisomerase II/histidine kinase"/>
    <property type="match status" value="1"/>
</dbReference>
<evidence type="ECO:0000313" key="20">
    <source>
        <dbReference type="EMBL" id="RAK42673.1"/>
    </source>
</evidence>
<dbReference type="InterPro" id="IPR000014">
    <property type="entry name" value="PAS"/>
</dbReference>
<keyword evidence="12" id="KW-0902">Two-component regulatory system</keyword>
<evidence type="ECO:0000256" key="9">
    <source>
        <dbReference type="ARBA" id="ARBA00022777"/>
    </source>
</evidence>
<feature type="region of interest" description="Disordered" evidence="15">
    <location>
        <begin position="736"/>
        <end position="761"/>
    </location>
</feature>
<dbReference type="SMART" id="SM01079">
    <property type="entry name" value="CHASE"/>
    <property type="match status" value="1"/>
</dbReference>
<dbReference type="GO" id="GO:0007234">
    <property type="term" value="P:osmosensory signaling via phosphorelay pathway"/>
    <property type="evidence" value="ECO:0007669"/>
    <property type="project" value="TreeGrafter"/>
</dbReference>
<evidence type="ECO:0000259" key="19">
    <source>
        <dbReference type="PROSITE" id="PS50839"/>
    </source>
</evidence>
<dbReference type="Pfam" id="PF03924">
    <property type="entry name" value="CHASE"/>
    <property type="match status" value="1"/>
</dbReference>
<dbReference type="CDD" id="cd00082">
    <property type="entry name" value="HisKA"/>
    <property type="match status" value="1"/>
</dbReference>
<dbReference type="SMART" id="SM00388">
    <property type="entry name" value="HisKA"/>
    <property type="match status" value="1"/>
</dbReference>
<dbReference type="PRINTS" id="PR00344">
    <property type="entry name" value="BCTRLSENSOR"/>
</dbReference>
<evidence type="ECO:0000259" key="18">
    <source>
        <dbReference type="PROSITE" id="PS50113"/>
    </source>
</evidence>
<feature type="domain" description="CHASE" evidence="19">
    <location>
        <begin position="141"/>
        <end position="237"/>
    </location>
</feature>
<dbReference type="InterPro" id="IPR003594">
    <property type="entry name" value="HATPase_dom"/>
</dbReference>
<dbReference type="InterPro" id="IPR003661">
    <property type="entry name" value="HisK_dim/P_dom"/>
</dbReference>
<dbReference type="InterPro" id="IPR035965">
    <property type="entry name" value="PAS-like_dom_sf"/>
</dbReference>
<evidence type="ECO:0000256" key="6">
    <source>
        <dbReference type="ARBA" id="ARBA00022679"/>
    </source>
</evidence>
<dbReference type="InterPro" id="IPR005467">
    <property type="entry name" value="His_kinase_dom"/>
</dbReference>
<evidence type="ECO:0000259" key="16">
    <source>
        <dbReference type="PROSITE" id="PS50109"/>
    </source>
</evidence>
<dbReference type="PANTHER" id="PTHR42878:SF7">
    <property type="entry name" value="SENSOR HISTIDINE KINASE GLRK"/>
    <property type="match status" value="1"/>
</dbReference>
<keyword evidence="5" id="KW-0597">Phosphoprotein</keyword>
<evidence type="ECO:0000256" key="3">
    <source>
        <dbReference type="ARBA" id="ARBA00004236"/>
    </source>
</evidence>
<keyword evidence="10" id="KW-0067">ATP-binding</keyword>
<dbReference type="InterPro" id="IPR036097">
    <property type="entry name" value="HisK_dim/P_sf"/>
</dbReference>
<name>A0A327ZJ64_9ACTN</name>
<dbReference type="InterPro" id="IPR050351">
    <property type="entry name" value="BphY/WalK/GraS-like"/>
</dbReference>
<keyword evidence="11" id="KW-1133">Transmembrane helix</keyword>
<dbReference type="InterPro" id="IPR004358">
    <property type="entry name" value="Sig_transdc_His_kin-like_C"/>
</dbReference>
<dbReference type="SMART" id="SM00387">
    <property type="entry name" value="HATPase_c"/>
    <property type="match status" value="1"/>
</dbReference>
<keyword evidence="8" id="KW-0547">Nucleotide-binding</keyword>
<dbReference type="Gene3D" id="3.30.450.350">
    <property type="entry name" value="CHASE domain"/>
    <property type="match status" value="1"/>
</dbReference>
<evidence type="ECO:0000256" key="13">
    <source>
        <dbReference type="ARBA" id="ARBA00023136"/>
    </source>
</evidence>
<keyword evidence="13" id="KW-0472">Membrane</keyword>
<keyword evidence="9" id="KW-0418">Kinase</keyword>
<dbReference type="AlphaFoldDB" id="A0A327ZJ64"/>
<dbReference type="Proteomes" id="UP000249341">
    <property type="component" value="Unassembled WGS sequence"/>
</dbReference>
<evidence type="ECO:0000313" key="21">
    <source>
        <dbReference type="Proteomes" id="UP000249341"/>
    </source>
</evidence>
<evidence type="ECO:0000256" key="7">
    <source>
        <dbReference type="ARBA" id="ARBA00022692"/>
    </source>
</evidence>
<dbReference type="SUPFAM" id="SSF47384">
    <property type="entry name" value="Homodimeric domain of signal transducing histidine kinase"/>
    <property type="match status" value="1"/>
</dbReference>
<dbReference type="PROSITE" id="PS50109">
    <property type="entry name" value="HIS_KIN"/>
    <property type="match status" value="1"/>
</dbReference>
<gene>
    <name evidence="20" type="ORF">B0I29_102498</name>
</gene>
<evidence type="ECO:0000256" key="14">
    <source>
        <dbReference type="ARBA" id="ARBA00039401"/>
    </source>
</evidence>
<dbReference type="GO" id="GO:0000156">
    <property type="term" value="F:phosphorelay response regulator activity"/>
    <property type="evidence" value="ECO:0007669"/>
    <property type="project" value="TreeGrafter"/>
</dbReference>
<dbReference type="Pfam" id="PF00512">
    <property type="entry name" value="HisKA"/>
    <property type="match status" value="1"/>
</dbReference>
<evidence type="ECO:0000256" key="4">
    <source>
        <dbReference type="ARBA" id="ARBA00012438"/>
    </source>
</evidence>
<accession>A0A327ZJ64</accession>
<evidence type="ECO:0000256" key="12">
    <source>
        <dbReference type="ARBA" id="ARBA00023012"/>
    </source>
</evidence>
<dbReference type="PANTHER" id="PTHR42878">
    <property type="entry name" value="TWO-COMPONENT HISTIDINE KINASE"/>
    <property type="match status" value="1"/>
</dbReference>
<feature type="domain" description="PAC" evidence="18">
    <location>
        <begin position="428"/>
        <end position="480"/>
    </location>
</feature>
<protein>
    <recommendedName>
        <fullName evidence="14">Sensor-like histidine kinase SenX3</fullName>
        <ecNumber evidence="4">2.7.13.3</ecNumber>
    </recommendedName>
</protein>
<dbReference type="Pfam" id="PF12860">
    <property type="entry name" value="PAS_7"/>
    <property type="match status" value="1"/>
</dbReference>
<comment type="catalytic activity">
    <reaction evidence="1">
        <text>ATP + protein L-histidine = ADP + protein N-phospho-L-histidine.</text>
        <dbReference type="EC" id="2.7.13.3"/>
    </reaction>
</comment>
<evidence type="ECO:0000256" key="1">
    <source>
        <dbReference type="ARBA" id="ARBA00000085"/>
    </source>
</evidence>
<dbReference type="Gene3D" id="3.30.565.10">
    <property type="entry name" value="Histidine kinase-like ATPase, C-terminal domain"/>
    <property type="match status" value="1"/>
</dbReference>
<reference evidence="20 21" key="1">
    <citation type="submission" date="2018-06" db="EMBL/GenBank/DDBJ databases">
        <title>Genomic Encyclopedia of Type Strains, Phase III (KMG-III): the genomes of soil and plant-associated and newly described type strains.</title>
        <authorList>
            <person name="Whitman W."/>
        </authorList>
    </citation>
    <scope>NUCLEOTIDE SEQUENCE [LARGE SCALE GENOMIC DNA]</scope>
    <source>
        <strain evidence="20 21">CGMCC 4.7090</strain>
    </source>
</reference>
<dbReference type="CDD" id="cd00130">
    <property type="entry name" value="PAS"/>
    <property type="match status" value="1"/>
</dbReference>
<dbReference type="InterPro" id="IPR042240">
    <property type="entry name" value="CHASE_sf"/>
</dbReference>
<keyword evidence="21" id="KW-1185">Reference proteome</keyword>
<keyword evidence="6" id="KW-0808">Transferase</keyword>
<comment type="caution">
    <text evidence="20">The sequence shown here is derived from an EMBL/GenBank/DDBJ whole genome shotgun (WGS) entry which is preliminary data.</text>
</comment>